<dbReference type="PANTHER" id="PTHR41313:SF1">
    <property type="entry name" value="DNA METHYLASE ADENINE-SPECIFIC DOMAIN-CONTAINING PROTEIN"/>
    <property type="match status" value="1"/>
</dbReference>
<dbReference type="InterPro" id="IPR027417">
    <property type="entry name" value="P-loop_NTPase"/>
</dbReference>
<dbReference type="InterPro" id="IPR052933">
    <property type="entry name" value="DNA_Protect_Modify"/>
</dbReference>
<dbReference type="GO" id="GO:0016787">
    <property type="term" value="F:hydrolase activity"/>
    <property type="evidence" value="ECO:0007669"/>
    <property type="project" value="InterPro"/>
</dbReference>
<sequence>MDIAIETPKGGTRRGVGRDGSAWEVTMPAHYGDFKGTKGADGDPVDVYVGEDPSSDRVFVVDQKDADTGKFDEVKVFVGVTSEQDVAQIYEGAFSDGRALDRVQAVTETTVDGLKNWLKSGKTGKAFAAAPARQPSLPKKPVTTMLKQAGGIDPTSPLAGNLRAMGINSRTAPGLFRKGGRGAADNFVWAENPLFHDGPDDGNGYVREEAIIEGLRREMAGDPLRTPDEIAAVQPEEQAFGAEQEFEPKAERNRSPVVADSATEIARLIDVYGFPTDPEFFDLAMSFVDRGANHEDAVIAASERLLDTELTPDEAQYVDASIGIPFFGNDAPGDGRLPWEADTEAMGSGEPRVEDARPAAPAEGGSLGAGEESGGGERQAGSRSPDEEVGADGKPQLVIPGAEKVRDQDLLQRRASEGKRSTKPQADMDIGMFGSSKDQTDLVDLARATKPETKTDAQPETPTVPEATETEKPADPATGAEIAPVRAEEVQTDPEPEAAQPKPAKADAAPADSASKSFVTDEETGMVREWLKTLEEFYDDPTWGRSIKRTAQKIERLLGSAYDGDSSYIDRVLDRRNPFDINRYGTDGSKAFNTTEAISDEAYDLFDALVKRIEKGEKNPPQTEGARTDERNEMAGNRQDAPEGQSAEAARPTGREGPSGDLAGSEGGRSAPSDGRGPVAGDEGGRSEGVRDGDPSPDTGADTGREAGTPTVRDGDRRTDRDTGRGRGRSDFRITEPDEIGAGGQKTKFDNNLEAIHILEDLQGMTPTEAEKRLLARYVGWGGIPQAFKRPDGTYAEGWESRAKKLEKALSKEELAAARRSTQDAHYTSPQVVAGVWKAMERFGFKNGRVLEPSVGVGNFLGLRPADVKARFTGVEYDNITAAIAKALYGASDIHHQGFQDFTAPDGYFDAVIGNPPFGSQKLFDPKRPHLNNFSIHNMFFAKSVDLLRQDGVLGMVVSNSFLDAVVKDKARNYIASKTEFLGAIRLPNNAFSKNAGTDVTTDIIFLRKLKDGEAPTGQTWTGTQYVTDPNGGEDIPLNEYFVRNPDMMLGDFGSYGTMYRAGATALVAREGQDLTADLNAAIAKLPRDVMGDWTNQIVERSNAAQVDKTVKVGSMFLDGDGNVMVRGEDFGTKQNAEPSGLTGKGLDRAKGMIEVRDVLTELRALQLDPNATDRQIDAARQDLNTAYDAFVKANGPISTDANRRIFGEDPTWPQLAALEDRFDKGISAAIAKKTGETPRAPSAEKAAIFTKRTQSPYKAPTKAANAKDALTASLSVAGRVDLDMMSRMTDRSETSLFDELSGLLFKTPSGDIVTREEYLSGNVKAKLAQAREAAKTNRDMAGNVEALEAVQPADIEAADIDVKPGAHWVPPQYMADFIDHITGAGGGKASYSPVTGQWNVTLGQVKDSANVEYATDRADIGATIRAALEQRGVQIYDVMADKSRILNQAASEAATEKSKKIADEWRRWVWTDDARRRDMAAIYNERFNTTIAREYDGSHLTFPGKVGDDIVELRPSQKNAVWRIVQGGTTLLDHVVGAGKTFTMVAGAMELRRTGFARKPMLVVPNHLVGQWAEDFVKLYPGARILAATKKDFEKQNRKRLFARISTGDWDAVIVAHSSFGKVELDHDFQKEILDEQLTDIEDAIVEMKRASKEGAGDDRTVKQAEKQRESLKERLKRLAESGAKDDNLTFGELGVDALFVDEAHEFKNLAFVTKQRGVMGLGNPTGSQKAMDMFMKTQFILRRNGQRNVVHATGTPISNTMAEMYTVGRYLDYDDMRSRGVIHFDAWARQFGEVVQDWEISPSGKYKLTSRFAKFVNMPELMQRYLTFADVINRDDINRQLAKLGKKLPIPKIKGGKPQNIIVPRSDDQAAYIGIPLKDADGNETENYLEGSLVWRSENMPKRPEKGADNMLKIMGDARKAALDMRLIDPDYGDNPKSKINNAADRIRALYDQWNADRGTQLVFIDLSTPKAAKGREAARIRDLIDAAEGKDADKAEAAQAELDKLSPDEIDALSGDFSVYDDLKAKLIRRGIPEAEIAFIHDANTELQKDELFGKVRSGRIRVLFGSTQKMGAGMNVQNRLVGLHHMDAPWRPSDLEQREGRIIRQGNELYAADPDGFEIEINRYATERTLDARMWQTIEAKARFIEQVRKGAGGREIEDVGGEAANAAEMKAAASGNPDILAEMSLRKTLRTLENQRREHMREITRTADTLDMMRRQLARAKREAPLYRQDAKIKTDEFRATIGKTSFDKTNEAAEALGNLVKKKTEAGATKGEIGTLYGVKLRFDVADNGIPFVSVETAVPHEAPFSAEDSAIGVIMKLRNRIRASEENAIASERLATEKAEDIAKLEARGVTQWPKEKEFEETREKHNALIAKLRPKAKPAPKAETDGAQFTAFEGWSSIDAAAEPRLSEDEQQAILEIVRQVSGLSMAKFYERIDVPINNPGLKAWGRAGRDGETVAVGGFYQPVGDMIGIALNNPGDGRSTAYHESFHRLQRLFLSDQEKALLANETETLRAIVAKTPGREAQALRMSQIEVEAEAFAIYADRMDAGGPAPIRIKGRIRTAWDRILKAVKRTRNYLRGLGYQTFEDVFDTARSGKMKDRDARMASGSDAFSEMGGAQFDIAPDLAGRDLEPQRRTQSFLAKGQPIDRAIAAPFQYLPGGLTKDRRLAMGEKAFSALEYAITKWRPHPEGRFAWMDGALETARAGLIDRYGLDPAYVERDRDRAQDERRVMMQGTEVLKSLSEQKVGIEEAKVLQAILSGEPVNDAAMEKLAEPIRVAIDDLGQEAVNLGLLSAESFERNRGAYLHRVYLKHESEQNGLARMASKIMGNNRKKIIGDQFKGRGMFFEVPLEKLVKSDPEWSEARRGVPQKGEKVRILDRVQDDMMGGKGKTLERAYWPADRKIPETFAGFQDRGTWEVRGRQNGRFVLWRDYTKAERGKMGEILDARYTIGKTYMMMAHDLATGRFYQDIAKNEEWARIDEPAGKWKNAGDVSRLAIDTELQWVRVPDTAIPNSGGKRRWGALSGMFVRAEIWRDLNEIDVMNRPGTWRMLLTQWKLNKTARSPVVHMNNVMSNLMFMDFGDVRFQDLASGIRSYAKGDRNFREAMENGAFGGDMMSQEIRTTILQPILDDLVKQQQGGAENSFLARAGLLGKLADRVATALKTADRKMIDAYRIEDEVFRMATYMRRRELGDSPKAAADHARQQFLDYDIRAPWVNAARNTVLPFISYSYRATPLVAKAIATRPWKLAKYFAIAYAVNALAYAWDGEDEEEKERASLREQEQGWTWLGVPRMLRMPYRDEHGNPVFLDIRRWIPSGDVFDTNQGSSALPIPAPLQFGGPVQMAFEMAFNKQAFTGEEIANRDTDTGAEIATKHGEYLWKAWMPSAAWVPGSWYWEKLGNAARGATDAQGRPYGVGEALASSVGIKLKPQDVEAGLAWRAYDLRKIQDELRTEARRLARQRERNMISQSAFDAAMANIMEKLDRLGERGEELGRVSQ</sequence>
<evidence type="ECO:0000256" key="1">
    <source>
        <dbReference type="SAM" id="Coils"/>
    </source>
</evidence>
<dbReference type="PANTHER" id="PTHR41313">
    <property type="entry name" value="ADENINE-SPECIFIC METHYLTRANSFERASE"/>
    <property type="match status" value="1"/>
</dbReference>
<feature type="coiled-coil region" evidence="1">
    <location>
        <begin position="1632"/>
        <end position="1683"/>
    </location>
</feature>
<organism evidence="5 6">
    <name type="scientific">Fulvimarina endophytica</name>
    <dbReference type="NCBI Taxonomy" id="2293836"/>
    <lineage>
        <taxon>Bacteria</taxon>
        <taxon>Pseudomonadati</taxon>
        <taxon>Pseudomonadota</taxon>
        <taxon>Alphaproteobacteria</taxon>
        <taxon>Hyphomicrobiales</taxon>
        <taxon>Aurantimonadaceae</taxon>
        <taxon>Fulvimarina</taxon>
    </lineage>
</organism>
<dbReference type="InterPro" id="IPR006935">
    <property type="entry name" value="Helicase/UvrB_N"/>
</dbReference>
<dbReference type="Pfam" id="PF04851">
    <property type="entry name" value="ResIII"/>
    <property type="match status" value="1"/>
</dbReference>
<dbReference type="GO" id="GO:0005524">
    <property type="term" value="F:ATP binding"/>
    <property type="evidence" value="ECO:0007669"/>
    <property type="project" value="InterPro"/>
</dbReference>
<dbReference type="GO" id="GO:0006304">
    <property type="term" value="P:DNA modification"/>
    <property type="evidence" value="ECO:0007669"/>
    <property type="project" value="InterPro"/>
</dbReference>
<dbReference type="EMBL" id="QURL01000002">
    <property type="protein sequence ID" value="RFC65483.1"/>
    <property type="molecule type" value="Genomic_DNA"/>
</dbReference>
<dbReference type="PRINTS" id="PR00507">
    <property type="entry name" value="N12N6MTFRASE"/>
</dbReference>
<dbReference type="Pfam" id="PF00271">
    <property type="entry name" value="Helicase_C"/>
    <property type="match status" value="1"/>
</dbReference>
<evidence type="ECO:0000259" key="3">
    <source>
        <dbReference type="SMART" id="SM00487"/>
    </source>
</evidence>
<name>A0A371X8C6_9HYPH</name>
<proteinExistence type="predicted"/>
<dbReference type="InterPro" id="IPR002052">
    <property type="entry name" value="DNA_methylase_N6_adenine_CS"/>
</dbReference>
<feature type="compositionally biased region" description="Basic and acidic residues" evidence="2">
    <location>
        <begin position="713"/>
        <end position="736"/>
    </location>
</feature>
<dbReference type="PROSITE" id="PS00387">
    <property type="entry name" value="PPASE"/>
    <property type="match status" value="1"/>
</dbReference>
<dbReference type="PROSITE" id="PS00092">
    <property type="entry name" value="N6_MTASE"/>
    <property type="match status" value="1"/>
</dbReference>
<dbReference type="Gene3D" id="3.40.50.300">
    <property type="entry name" value="P-loop containing nucleotide triphosphate hydrolases"/>
    <property type="match status" value="2"/>
</dbReference>
<dbReference type="Gene3D" id="3.40.50.150">
    <property type="entry name" value="Vaccinia Virus protein VP39"/>
    <property type="match status" value="1"/>
</dbReference>
<dbReference type="InterPro" id="IPR001650">
    <property type="entry name" value="Helicase_C-like"/>
</dbReference>
<feature type="domain" description="Helicase ATP-binding" evidence="3">
    <location>
        <begin position="1510"/>
        <end position="1786"/>
    </location>
</feature>
<dbReference type="SUPFAM" id="SSF52540">
    <property type="entry name" value="P-loop containing nucleoside triphosphate hydrolases"/>
    <property type="match status" value="2"/>
</dbReference>
<reference evidence="5 6" key="1">
    <citation type="submission" date="2018-08" db="EMBL/GenBank/DDBJ databases">
        <title>Fulvimarina sp. 85, whole genome shotgun sequence.</title>
        <authorList>
            <person name="Tuo L."/>
        </authorList>
    </citation>
    <scope>NUCLEOTIDE SEQUENCE [LARGE SCALE GENOMIC DNA]</scope>
    <source>
        <strain evidence="5 6">85</strain>
    </source>
</reference>
<dbReference type="GO" id="GO:0032259">
    <property type="term" value="P:methylation"/>
    <property type="evidence" value="ECO:0007669"/>
    <property type="project" value="InterPro"/>
</dbReference>
<feature type="compositionally biased region" description="Low complexity" evidence="2">
    <location>
        <begin position="497"/>
        <end position="517"/>
    </location>
</feature>
<dbReference type="SUPFAM" id="SSF53335">
    <property type="entry name" value="S-adenosyl-L-methionine-dependent methyltransferases"/>
    <property type="match status" value="1"/>
</dbReference>
<evidence type="ECO:0000313" key="6">
    <source>
        <dbReference type="Proteomes" id="UP000264310"/>
    </source>
</evidence>
<evidence type="ECO:0000313" key="5">
    <source>
        <dbReference type="EMBL" id="RFC65483.1"/>
    </source>
</evidence>
<feature type="compositionally biased region" description="Basic and acidic residues" evidence="2">
    <location>
        <begin position="447"/>
        <end position="457"/>
    </location>
</feature>
<accession>A0A371X8C6</accession>
<feature type="region of interest" description="Disordered" evidence="2">
    <location>
        <begin position="333"/>
        <end position="522"/>
    </location>
</feature>
<dbReference type="Pfam" id="PF07669">
    <property type="entry name" value="Eco57I"/>
    <property type="match status" value="1"/>
</dbReference>
<feature type="coiled-coil region" evidence="1">
    <location>
        <begin position="2187"/>
        <end position="2235"/>
    </location>
</feature>
<feature type="domain" description="Helicase C-terminal" evidence="4">
    <location>
        <begin position="2020"/>
        <end position="2110"/>
    </location>
</feature>
<feature type="region of interest" description="Disordered" evidence="2">
    <location>
        <begin position="614"/>
        <end position="746"/>
    </location>
</feature>
<dbReference type="Proteomes" id="UP000264310">
    <property type="component" value="Unassembled WGS sequence"/>
</dbReference>
<dbReference type="InterPro" id="IPR041595">
    <property type="entry name" value="Inorganic_Pase"/>
</dbReference>
<dbReference type="InterPro" id="IPR029063">
    <property type="entry name" value="SAM-dependent_MTases_sf"/>
</dbReference>
<feature type="compositionally biased region" description="Gly residues" evidence="2">
    <location>
        <begin position="365"/>
        <end position="378"/>
    </location>
</feature>
<evidence type="ECO:0000259" key="4">
    <source>
        <dbReference type="SMART" id="SM00490"/>
    </source>
</evidence>
<feature type="compositionally biased region" description="Basic and acidic residues" evidence="2">
    <location>
        <begin position="403"/>
        <end position="420"/>
    </location>
</feature>
<keyword evidence="6" id="KW-1185">Reference proteome</keyword>
<dbReference type="GO" id="GO:0003677">
    <property type="term" value="F:DNA binding"/>
    <property type="evidence" value="ECO:0007669"/>
    <property type="project" value="InterPro"/>
</dbReference>
<dbReference type="SMART" id="SM00487">
    <property type="entry name" value="DEXDc"/>
    <property type="match status" value="1"/>
</dbReference>
<keyword evidence="1" id="KW-0175">Coiled coil</keyword>
<dbReference type="InterPro" id="IPR011639">
    <property type="entry name" value="MethylTrfase_TaqI-like_dom"/>
</dbReference>
<dbReference type="Pfam" id="PF18823">
    <property type="entry name" value="InPase"/>
    <property type="match status" value="1"/>
</dbReference>
<evidence type="ECO:0000256" key="2">
    <source>
        <dbReference type="SAM" id="MobiDB-lite"/>
    </source>
</evidence>
<dbReference type="InterPro" id="IPR014001">
    <property type="entry name" value="Helicase_ATP-bd"/>
</dbReference>
<gene>
    <name evidence="5" type="ORF">DYI37_03945</name>
</gene>
<dbReference type="SMART" id="SM00490">
    <property type="entry name" value="HELICc"/>
    <property type="match status" value="1"/>
</dbReference>
<comment type="caution">
    <text evidence="5">The sequence shown here is derived from an EMBL/GenBank/DDBJ whole genome shotgun (WGS) entry which is preliminary data.</text>
</comment>
<feature type="compositionally biased region" description="Basic and acidic residues" evidence="2">
    <location>
        <begin position="683"/>
        <end position="694"/>
    </location>
</feature>
<protein>
    <submittedName>
        <fullName evidence="5">Uncharacterized protein</fullName>
    </submittedName>
</protein>
<dbReference type="GO" id="GO:0009007">
    <property type="term" value="F:site-specific DNA-methyltransferase (adenine-specific) activity"/>
    <property type="evidence" value="ECO:0007669"/>
    <property type="project" value="UniProtKB-EC"/>
</dbReference>